<reference evidence="2 3" key="1">
    <citation type="submission" date="2024-08" db="EMBL/GenBank/DDBJ databases">
        <title>Insights into the chromosomal genome structure of Flemingia macrophylla.</title>
        <authorList>
            <person name="Ding Y."/>
            <person name="Zhao Y."/>
            <person name="Bi W."/>
            <person name="Wu M."/>
            <person name="Zhao G."/>
            <person name="Gong Y."/>
            <person name="Li W."/>
            <person name="Zhang P."/>
        </authorList>
    </citation>
    <scope>NUCLEOTIDE SEQUENCE [LARGE SCALE GENOMIC DNA]</scope>
    <source>
        <strain evidence="2">DYQJB</strain>
        <tissue evidence="2">Leaf</tissue>
    </source>
</reference>
<evidence type="ECO:0000313" key="2">
    <source>
        <dbReference type="EMBL" id="KAL2333007.1"/>
    </source>
</evidence>
<accession>A0ABD1MB83</accession>
<dbReference type="EMBL" id="JBGMDY010000005">
    <property type="protein sequence ID" value="KAL2333007.1"/>
    <property type="molecule type" value="Genomic_DNA"/>
</dbReference>
<protein>
    <recommendedName>
        <fullName evidence="4">Ycf15</fullName>
    </recommendedName>
</protein>
<comment type="caution">
    <text evidence="2">The sequence shown here is derived from an EMBL/GenBank/DDBJ whole genome shotgun (WGS) entry which is preliminary data.</text>
</comment>
<proteinExistence type="predicted"/>
<dbReference type="AlphaFoldDB" id="A0ABD1MB83"/>
<keyword evidence="3" id="KW-1185">Reference proteome</keyword>
<evidence type="ECO:0000256" key="1">
    <source>
        <dbReference type="SAM" id="MobiDB-lite"/>
    </source>
</evidence>
<feature type="region of interest" description="Disordered" evidence="1">
    <location>
        <begin position="1"/>
        <end position="20"/>
    </location>
</feature>
<name>A0ABD1MB83_9FABA</name>
<gene>
    <name evidence="2" type="ORF">Fmac_014220</name>
</gene>
<evidence type="ECO:0000313" key="3">
    <source>
        <dbReference type="Proteomes" id="UP001603857"/>
    </source>
</evidence>
<sequence length="49" mass="5644">MEPESPQKEVWNSRYGQNSGGMSCKPENWLYSAKFLSPPRQALKFGIRI</sequence>
<dbReference type="Proteomes" id="UP001603857">
    <property type="component" value="Unassembled WGS sequence"/>
</dbReference>
<evidence type="ECO:0008006" key="4">
    <source>
        <dbReference type="Google" id="ProtNLM"/>
    </source>
</evidence>
<organism evidence="2 3">
    <name type="scientific">Flemingia macrophylla</name>
    <dbReference type="NCBI Taxonomy" id="520843"/>
    <lineage>
        <taxon>Eukaryota</taxon>
        <taxon>Viridiplantae</taxon>
        <taxon>Streptophyta</taxon>
        <taxon>Embryophyta</taxon>
        <taxon>Tracheophyta</taxon>
        <taxon>Spermatophyta</taxon>
        <taxon>Magnoliopsida</taxon>
        <taxon>eudicotyledons</taxon>
        <taxon>Gunneridae</taxon>
        <taxon>Pentapetalae</taxon>
        <taxon>rosids</taxon>
        <taxon>fabids</taxon>
        <taxon>Fabales</taxon>
        <taxon>Fabaceae</taxon>
        <taxon>Papilionoideae</taxon>
        <taxon>50 kb inversion clade</taxon>
        <taxon>NPAAA clade</taxon>
        <taxon>indigoferoid/millettioid clade</taxon>
        <taxon>Phaseoleae</taxon>
        <taxon>Flemingia</taxon>
    </lineage>
</organism>